<dbReference type="InterPro" id="IPR001128">
    <property type="entry name" value="Cyt_P450"/>
</dbReference>
<evidence type="ECO:0008006" key="11">
    <source>
        <dbReference type="Google" id="ProtNLM"/>
    </source>
</evidence>
<feature type="transmembrane region" description="Helical" evidence="8">
    <location>
        <begin position="12"/>
        <end position="35"/>
    </location>
</feature>
<evidence type="ECO:0000256" key="7">
    <source>
        <dbReference type="RuleBase" id="RU000461"/>
    </source>
</evidence>
<organism evidence="9 10">
    <name type="scientific">Ceratopteris richardii</name>
    <name type="common">Triangle waterfern</name>
    <dbReference type="NCBI Taxonomy" id="49495"/>
    <lineage>
        <taxon>Eukaryota</taxon>
        <taxon>Viridiplantae</taxon>
        <taxon>Streptophyta</taxon>
        <taxon>Embryophyta</taxon>
        <taxon>Tracheophyta</taxon>
        <taxon>Polypodiopsida</taxon>
        <taxon>Polypodiidae</taxon>
        <taxon>Polypodiales</taxon>
        <taxon>Pteridineae</taxon>
        <taxon>Pteridaceae</taxon>
        <taxon>Parkerioideae</taxon>
        <taxon>Ceratopteris</taxon>
    </lineage>
</organism>
<dbReference type="GO" id="GO:0016705">
    <property type="term" value="F:oxidoreductase activity, acting on paired donors, with incorporation or reduction of molecular oxygen"/>
    <property type="evidence" value="ECO:0007669"/>
    <property type="project" value="InterPro"/>
</dbReference>
<dbReference type="InterPro" id="IPR036396">
    <property type="entry name" value="Cyt_P450_sf"/>
</dbReference>
<dbReference type="SUPFAM" id="SSF48264">
    <property type="entry name" value="Cytochrome P450"/>
    <property type="match status" value="1"/>
</dbReference>
<dbReference type="PRINTS" id="PR00385">
    <property type="entry name" value="P450"/>
</dbReference>
<keyword evidence="7" id="KW-0503">Monooxygenase</keyword>
<keyword evidence="8" id="KW-0472">Membrane</keyword>
<dbReference type="OMA" id="ATEWAMG"/>
<dbReference type="InterPro" id="IPR017972">
    <property type="entry name" value="Cyt_P450_CS"/>
</dbReference>
<dbReference type="PANTHER" id="PTHR47944">
    <property type="entry name" value="CYTOCHROME P450 98A9"/>
    <property type="match status" value="1"/>
</dbReference>
<keyword evidence="8" id="KW-0812">Transmembrane</keyword>
<evidence type="ECO:0000256" key="1">
    <source>
        <dbReference type="ARBA" id="ARBA00010617"/>
    </source>
</evidence>
<dbReference type="AlphaFoldDB" id="A0A8T2VAJ4"/>
<dbReference type="GO" id="GO:0005506">
    <property type="term" value="F:iron ion binding"/>
    <property type="evidence" value="ECO:0007669"/>
    <property type="project" value="InterPro"/>
</dbReference>
<dbReference type="Gene3D" id="1.10.630.10">
    <property type="entry name" value="Cytochrome P450"/>
    <property type="match status" value="1"/>
</dbReference>
<keyword evidence="3 6" id="KW-0479">Metal-binding</keyword>
<comment type="similarity">
    <text evidence="1 7">Belongs to the cytochrome P450 family.</text>
</comment>
<evidence type="ECO:0000313" key="9">
    <source>
        <dbReference type="EMBL" id="KAH7445497.1"/>
    </source>
</evidence>
<evidence type="ECO:0000256" key="2">
    <source>
        <dbReference type="ARBA" id="ARBA00022617"/>
    </source>
</evidence>
<comment type="cofactor">
    <cofactor evidence="6">
        <name>heme</name>
        <dbReference type="ChEBI" id="CHEBI:30413"/>
    </cofactor>
</comment>
<dbReference type="Pfam" id="PF00067">
    <property type="entry name" value="p450"/>
    <property type="match status" value="1"/>
</dbReference>
<keyword evidence="2 6" id="KW-0349">Heme</keyword>
<keyword evidence="10" id="KW-1185">Reference proteome</keyword>
<dbReference type="GO" id="GO:0020037">
    <property type="term" value="F:heme binding"/>
    <property type="evidence" value="ECO:0007669"/>
    <property type="project" value="InterPro"/>
</dbReference>
<comment type="caution">
    <text evidence="9">The sequence shown here is derived from an EMBL/GenBank/DDBJ whole genome shotgun (WGS) entry which is preliminary data.</text>
</comment>
<dbReference type="GO" id="GO:0004497">
    <property type="term" value="F:monooxygenase activity"/>
    <property type="evidence" value="ECO:0007669"/>
    <property type="project" value="UniProtKB-KW"/>
</dbReference>
<feature type="binding site" description="axial binding residue" evidence="6">
    <location>
        <position position="464"/>
    </location>
    <ligand>
        <name>heme</name>
        <dbReference type="ChEBI" id="CHEBI:30413"/>
    </ligand>
    <ligandPart>
        <name>Fe</name>
        <dbReference type="ChEBI" id="CHEBI:18248"/>
    </ligandPart>
</feature>
<protein>
    <recommendedName>
        <fullName evidence="11">Cytochrome P450</fullName>
    </recommendedName>
</protein>
<evidence type="ECO:0000256" key="4">
    <source>
        <dbReference type="ARBA" id="ARBA00023002"/>
    </source>
</evidence>
<dbReference type="Proteomes" id="UP000825935">
    <property type="component" value="Chromosome 1"/>
</dbReference>
<dbReference type="EMBL" id="CM035406">
    <property type="protein sequence ID" value="KAH7445495.1"/>
    <property type="molecule type" value="Genomic_DNA"/>
</dbReference>
<keyword evidence="5 6" id="KW-0408">Iron</keyword>
<evidence type="ECO:0000256" key="5">
    <source>
        <dbReference type="ARBA" id="ARBA00023004"/>
    </source>
</evidence>
<dbReference type="CDD" id="cd20618">
    <property type="entry name" value="CYP71_clan"/>
    <property type="match status" value="1"/>
</dbReference>
<dbReference type="InterPro" id="IPR002401">
    <property type="entry name" value="Cyt_P450_E_grp-I"/>
</dbReference>
<reference evidence="9" key="1">
    <citation type="submission" date="2021-08" db="EMBL/GenBank/DDBJ databases">
        <title>WGS assembly of Ceratopteris richardii.</title>
        <authorList>
            <person name="Marchant D.B."/>
            <person name="Chen G."/>
            <person name="Jenkins J."/>
            <person name="Shu S."/>
            <person name="Leebens-Mack J."/>
            <person name="Grimwood J."/>
            <person name="Schmutz J."/>
            <person name="Soltis P."/>
            <person name="Soltis D."/>
            <person name="Chen Z.-H."/>
        </authorList>
    </citation>
    <scope>NUCLEOTIDE SEQUENCE</scope>
    <source>
        <strain evidence="9">Whitten #5841</strain>
        <tissue evidence="9">Leaf</tissue>
    </source>
</reference>
<dbReference type="GO" id="GO:0044550">
    <property type="term" value="P:secondary metabolite biosynthetic process"/>
    <property type="evidence" value="ECO:0007669"/>
    <property type="project" value="UniProtKB-ARBA"/>
</dbReference>
<dbReference type="PANTHER" id="PTHR47944:SF4">
    <property type="entry name" value="OS09G0441700 PROTEIN"/>
    <property type="match status" value="1"/>
</dbReference>
<evidence type="ECO:0000256" key="6">
    <source>
        <dbReference type="PIRSR" id="PIRSR602401-1"/>
    </source>
</evidence>
<proteinExistence type="inferred from homology"/>
<sequence>MGSSSTYDPEYSASMLFFATIAAVALSAIWLSHYVSRCAFKISRWPPGPRSLPVIGHLHLINELAHQSFAKLSETYGPIMGIRLGSKPSIIISSPGLAKELLQTNDRTFANRPRIAAAVHMFSSSSSMSFTSYGPWFKLARQICASELFTPRRLSSFREMREEQSGQMLQAVFQIGHGGNQKVEPRTILFTAASNMICMMMMGKLSAEVSADVPGYDFGTLKLQTLADELISLVSVFCVGDYIPWLSWLDPNGYIKRMKAVGRKFRALFQAIVDERRRRSRGANLSVDTTEDFLDILLAAAEEHKQDAIISDENVTALLLDLFLASTSTTSIAIEWTLAELLSNPKSMVKLTEEIDTVVGKTRFLTEKDIENLPYLQMVVKESLRLHPPGALLLPHESMEDCKIGGYDIPSNTMAYVNVWAIGRDPSIWETPQMFLPERFEGKNVTVYGRHFDLLPFGSGRRMCPGWSLAMADLHLLIGTFVQAYSLSVNSGNQSDVLDGATIDFSEKAGSSISMRTPLAVFARPRLPLHMYQPSS</sequence>
<dbReference type="EMBL" id="CM035406">
    <property type="protein sequence ID" value="KAH7445497.1"/>
    <property type="molecule type" value="Genomic_DNA"/>
</dbReference>
<accession>A0A8T2VAJ4</accession>
<keyword evidence="8" id="KW-1133">Transmembrane helix</keyword>
<evidence type="ECO:0000313" key="10">
    <source>
        <dbReference type="Proteomes" id="UP000825935"/>
    </source>
</evidence>
<keyword evidence="4 7" id="KW-0560">Oxidoreductase</keyword>
<gene>
    <name evidence="9" type="ORF">KP509_01G011700</name>
</gene>
<dbReference type="PROSITE" id="PS00086">
    <property type="entry name" value="CYTOCHROME_P450"/>
    <property type="match status" value="1"/>
</dbReference>
<dbReference type="OrthoDB" id="1470350at2759"/>
<evidence type="ECO:0000256" key="3">
    <source>
        <dbReference type="ARBA" id="ARBA00022723"/>
    </source>
</evidence>
<evidence type="ECO:0000256" key="8">
    <source>
        <dbReference type="SAM" id="Phobius"/>
    </source>
</evidence>
<name>A0A8T2VAJ4_CERRI</name>
<dbReference type="PRINTS" id="PR00463">
    <property type="entry name" value="EP450I"/>
</dbReference>